<dbReference type="PANTHER" id="PTHR32370">
    <property type="entry name" value="OS12G0117600 PROTEIN"/>
    <property type="match status" value="1"/>
</dbReference>
<accession>A5C1E9</accession>
<reference evidence="4" key="1">
    <citation type="journal article" date="2007" name="PLoS ONE">
        <title>The first genome sequence of an elite grapevine cultivar (Pinot noir Vitis vinifera L.): coping with a highly heterozygous genome.</title>
        <authorList>
            <person name="Velasco R."/>
            <person name="Zharkikh A."/>
            <person name="Troggio M."/>
            <person name="Cartwright D.A."/>
            <person name="Cestaro A."/>
            <person name="Pruss D."/>
            <person name="Pindo M."/>
            <person name="FitzGerald L.M."/>
            <person name="Vezzulli S."/>
            <person name="Reid J."/>
            <person name="Malacarne G."/>
            <person name="Iliev D."/>
            <person name="Coppola G."/>
            <person name="Wardell B."/>
            <person name="Micheletti D."/>
            <person name="Macalma T."/>
            <person name="Facci M."/>
            <person name="Mitchell J.T."/>
            <person name="Perazzolli M."/>
            <person name="Eldredge G."/>
            <person name="Gatto P."/>
            <person name="Oyzerski R."/>
            <person name="Moretto M."/>
            <person name="Gutin N."/>
            <person name="Stefanini M."/>
            <person name="Chen Y."/>
            <person name="Segala C."/>
            <person name="Davenport C."/>
            <person name="Dematte L."/>
            <person name="Mraz A."/>
            <person name="Battilana J."/>
            <person name="Stormo K."/>
            <person name="Costa F."/>
            <person name="Tao Q."/>
            <person name="Si-Ammour A."/>
            <person name="Harkins T."/>
            <person name="Lackey A."/>
            <person name="Perbost C."/>
            <person name="Taillon B."/>
            <person name="Stella A."/>
            <person name="Solovyev V."/>
            <person name="Fawcett J.A."/>
            <person name="Sterck L."/>
            <person name="Vandepoele K."/>
            <person name="Grando S.M."/>
            <person name="Toppo S."/>
            <person name="Moser C."/>
            <person name="Lanchbury J."/>
            <person name="Bogden R."/>
            <person name="Skolnick M."/>
            <person name="Sgaramella V."/>
            <person name="Bhatnagar S.K."/>
            <person name="Fontana P."/>
            <person name="Gutin A."/>
            <person name="Van de Peer Y."/>
            <person name="Salamini F."/>
            <person name="Viola R."/>
        </authorList>
    </citation>
    <scope>NUCLEOTIDE SEQUENCE</scope>
</reference>
<keyword evidence="1" id="KW-0833">Ubl conjugation pathway</keyword>
<evidence type="ECO:0000256" key="2">
    <source>
        <dbReference type="PROSITE-ProRule" id="PRU00982"/>
    </source>
</evidence>
<dbReference type="InterPro" id="IPR043454">
    <property type="entry name" value="NPH3/RPT2-like"/>
</dbReference>
<sequence>MDGFLAKIAHDPNLTLFSFNDIVQSTPKLARPIHDGIYKAIDIYLKVHQNLIKAENEKQGCFVAAKPPLGTRVPFRSPTPSFRSCEMGYKMACKNGPWLRNGLHATKQVANHLQVAESPPKFLEEGDEVDDFDDGVDYDDDEVANQTCKLDVDALEKEAKHVVQEYSCSLSRQLSIDE</sequence>
<name>A5C1E9_VITVI</name>
<dbReference type="UniPathway" id="UPA00143"/>
<feature type="domain" description="NPH3" evidence="3">
    <location>
        <begin position="1"/>
        <end position="98"/>
    </location>
</feature>
<evidence type="ECO:0000259" key="3">
    <source>
        <dbReference type="PROSITE" id="PS51649"/>
    </source>
</evidence>
<evidence type="ECO:0000313" key="4">
    <source>
        <dbReference type="EMBL" id="CAN83815.1"/>
    </source>
</evidence>
<evidence type="ECO:0000256" key="1">
    <source>
        <dbReference type="ARBA" id="ARBA00022786"/>
    </source>
</evidence>
<dbReference type="GO" id="GO:0016567">
    <property type="term" value="P:protein ubiquitination"/>
    <property type="evidence" value="ECO:0007669"/>
    <property type="project" value="UniProtKB-UniPathway"/>
</dbReference>
<proteinExistence type="inferred from homology"/>
<gene>
    <name evidence="4" type="ORF">VITISV_010844</name>
</gene>
<dbReference type="InterPro" id="IPR027356">
    <property type="entry name" value="NPH3_dom"/>
</dbReference>
<dbReference type="AlphaFoldDB" id="A5C1E9"/>
<dbReference type="EMBL" id="AM478668">
    <property type="protein sequence ID" value="CAN83815.1"/>
    <property type="molecule type" value="Genomic_DNA"/>
</dbReference>
<dbReference type="PROSITE" id="PS51649">
    <property type="entry name" value="NPH3"/>
    <property type="match status" value="1"/>
</dbReference>
<comment type="similarity">
    <text evidence="2">Belongs to the NPH3 family.</text>
</comment>
<protein>
    <recommendedName>
        <fullName evidence="3">NPH3 domain-containing protein</fullName>
    </recommendedName>
</protein>
<dbReference type="Pfam" id="PF03000">
    <property type="entry name" value="NPH3"/>
    <property type="match status" value="1"/>
</dbReference>
<organism evidence="4">
    <name type="scientific">Vitis vinifera</name>
    <name type="common">Grape</name>
    <dbReference type="NCBI Taxonomy" id="29760"/>
    <lineage>
        <taxon>Eukaryota</taxon>
        <taxon>Viridiplantae</taxon>
        <taxon>Streptophyta</taxon>
        <taxon>Embryophyta</taxon>
        <taxon>Tracheophyta</taxon>
        <taxon>Spermatophyta</taxon>
        <taxon>Magnoliopsida</taxon>
        <taxon>eudicotyledons</taxon>
        <taxon>Gunneridae</taxon>
        <taxon>Pentapetalae</taxon>
        <taxon>rosids</taxon>
        <taxon>Vitales</taxon>
        <taxon>Vitaceae</taxon>
        <taxon>Viteae</taxon>
        <taxon>Vitis</taxon>
    </lineage>
</organism>